<feature type="domain" description="Protein kinase" evidence="1">
    <location>
        <begin position="1"/>
        <end position="121"/>
    </location>
</feature>
<reference evidence="2" key="1">
    <citation type="submission" date="2024-03" db="EMBL/GenBank/DDBJ databases">
        <authorList>
            <consortium name="ELIXIR-Norway"/>
            <consortium name="Elixir Norway"/>
        </authorList>
    </citation>
    <scope>NUCLEOTIDE SEQUENCE</scope>
</reference>
<dbReference type="InterPro" id="IPR001245">
    <property type="entry name" value="Ser-Thr/Tyr_kinase_cat_dom"/>
</dbReference>
<sequence length="121" mass="13711">MSSSGEGTWTGAMTAETGTYRWMSPEVFEHKLYDHKVDVYSFGIMMWEVLTGGVPYDGFTPLQAAIGVVQQGVRPEIPPFVPEKLSLLAQQGWRQDPKQRPEFSGRFMFGGRKTRKTLLHE</sequence>
<protein>
    <recommendedName>
        <fullName evidence="1">Protein kinase domain-containing protein</fullName>
    </recommendedName>
</protein>
<accession>A0ABP1BPJ6</accession>
<dbReference type="InterPro" id="IPR051681">
    <property type="entry name" value="Ser/Thr_Kinases-Pseudokinases"/>
</dbReference>
<dbReference type="PANTHER" id="PTHR44329:SF148">
    <property type="entry name" value="ATMRK SERINE_THREONINE PROTEIN KINASE-LIKE"/>
    <property type="match status" value="1"/>
</dbReference>
<dbReference type="PROSITE" id="PS50011">
    <property type="entry name" value="PROTEIN_KINASE_DOM"/>
    <property type="match status" value="1"/>
</dbReference>
<dbReference type="Pfam" id="PF07714">
    <property type="entry name" value="PK_Tyr_Ser-Thr"/>
    <property type="match status" value="1"/>
</dbReference>
<dbReference type="InterPro" id="IPR011009">
    <property type="entry name" value="Kinase-like_dom_sf"/>
</dbReference>
<keyword evidence="3" id="KW-1185">Reference proteome</keyword>
<dbReference type="InterPro" id="IPR000719">
    <property type="entry name" value="Prot_kinase_dom"/>
</dbReference>
<dbReference type="Proteomes" id="UP001497522">
    <property type="component" value="Chromosome 6"/>
</dbReference>
<evidence type="ECO:0000259" key="1">
    <source>
        <dbReference type="PROSITE" id="PS50011"/>
    </source>
</evidence>
<evidence type="ECO:0000313" key="2">
    <source>
        <dbReference type="EMBL" id="CAK9877936.1"/>
    </source>
</evidence>
<gene>
    <name evidence="2" type="ORF">CSSPJE1EN2_LOCUS19761</name>
</gene>
<dbReference type="Gene3D" id="1.10.510.10">
    <property type="entry name" value="Transferase(Phosphotransferase) domain 1"/>
    <property type="match status" value="1"/>
</dbReference>
<evidence type="ECO:0000313" key="3">
    <source>
        <dbReference type="Proteomes" id="UP001497522"/>
    </source>
</evidence>
<dbReference type="EMBL" id="OZ023707">
    <property type="protein sequence ID" value="CAK9877936.1"/>
    <property type="molecule type" value="Genomic_DNA"/>
</dbReference>
<organism evidence="2 3">
    <name type="scientific">Sphagnum jensenii</name>
    <dbReference type="NCBI Taxonomy" id="128206"/>
    <lineage>
        <taxon>Eukaryota</taxon>
        <taxon>Viridiplantae</taxon>
        <taxon>Streptophyta</taxon>
        <taxon>Embryophyta</taxon>
        <taxon>Bryophyta</taxon>
        <taxon>Sphagnophytina</taxon>
        <taxon>Sphagnopsida</taxon>
        <taxon>Sphagnales</taxon>
        <taxon>Sphagnaceae</taxon>
        <taxon>Sphagnum</taxon>
    </lineage>
</organism>
<proteinExistence type="predicted"/>
<dbReference type="PANTHER" id="PTHR44329">
    <property type="entry name" value="SERINE/THREONINE-PROTEIN KINASE TNNI3K-RELATED"/>
    <property type="match status" value="1"/>
</dbReference>
<dbReference type="SUPFAM" id="SSF56112">
    <property type="entry name" value="Protein kinase-like (PK-like)"/>
    <property type="match status" value="1"/>
</dbReference>
<name>A0ABP1BPJ6_9BRYO</name>